<dbReference type="GO" id="GO:0005765">
    <property type="term" value="C:lysosomal membrane"/>
    <property type="evidence" value="ECO:0007669"/>
    <property type="project" value="UniProtKB-SubCell"/>
</dbReference>
<keyword evidence="5" id="KW-0479">Metal-binding</keyword>
<protein>
    <submittedName>
        <fullName evidence="19 20">Sodium-coupled neutral amino acid transporter 9-like isoform X1</fullName>
    </submittedName>
</protein>
<comment type="subcellular location">
    <subcellularLocation>
        <location evidence="1">Late endosome membrane</location>
        <topology evidence="1">Multi-pass membrane protein</topology>
    </subcellularLocation>
    <subcellularLocation>
        <location evidence="2">Lysosome membrane</location>
        <topology evidence="2">Multi-pass membrane protein</topology>
    </subcellularLocation>
</comment>
<evidence type="ECO:0000256" key="2">
    <source>
        <dbReference type="ARBA" id="ARBA00004155"/>
    </source>
</evidence>
<keyword evidence="10 16" id="KW-0472">Membrane</keyword>
<feature type="transmembrane region" description="Helical" evidence="16">
    <location>
        <begin position="379"/>
        <end position="400"/>
    </location>
</feature>
<dbReference type="GeneID" id="106751911"/>
<feature type="domain" description="Amino acid transporter transmembrane" evidence="17">
    <location>
        <begin position="321"/>
        <end position="557"/>
    </location>
</feature>
<keyword evidence="18" id="KW-1185">Reference proteome</keyword>
<dbReference type="AlphaFoldDB" id="A0A6P3YCB3"/>
<keyword evidence="3" id="KW-0813">Transport</keyword>
<dbReference type="Proteomes" id="UP000515204">
    <property type="component" value="Unplaced"/>
</dbReference>
<keyword evidence="12" id="KW-0325">Glycoprotein</keyword>
<sequence>MYKSHISRSSETPPRGNESESTSLLPSKSRTNLEPMVLFGDSETNDLNPADRYFKYGSADAASTTLMPKRPSSLTLDNELFVSVTADLGQEKNYNVDLVKRQYKSDEILVSEKSDVNNYALERDFKTGSLQFQPDIVAVSHKDLKPKQNSLVTIFSIWNTILGSSLLTMPWGIAMAGFFPGIIIIFMMSGLCLYTAYRLIAAYEYHGGGENIEIIDLSRIYLNKWAEYIARIFSITVLMGATIAYWILMANFLYNSVNFIYDNIAGWSKYSVPENISHTEVLCPKKEVHSDNDTIIIYEKTFDALGPAWDLHATVPVFLGLLIFPLLNFNSTTFFTKFNSLGTVSVVYLIAFVIIKSTSWGVNMRGIEWETSWIIRPTFPALTGMLSMSFFIHNIIISIVKNNRNQKNNGRDLIIAYILVTVTYIILGLVFYICFPLPKSCIEDNLLNNFQKWDGLTIGVRIVLLFQLLTIYPLIAYMLRIQLISSICKTVCNRSLVLLINLLLVSICILFATFVPYVGTITRYNGALSGLIYVFTLPSLLHLSILKRQGKLTVCTLLIHLSIPVIGIFNLVAQFFITDK</sequence>
<feature type="transmembrane region" description="Helical" evidence="16">
    <location>
        <begin position="228"/>
        <end position="248"/>
    </location>
</feature>
<evidence type="ECO:0000256" key="5">
    <source>
        <dbReference type="ARBA" id="ARBA00022723"/>
    </source>
</evidence>
<keyword evidence="4 16" id="KW-0812">Transmembrane</keyword>
<feature type="transmembrane region" description="Helical" evidence="16">
    <location>
        <begin position="151"/>
        <end position="172"/>
    </location>
</feature>
<keyword evidence="6" id="KW-0967">Endosome</keyword>
<feature type="transmembrane region" description="Helical" evidence="16">
    <location>
        <begin position="557"/>
        <end position="577"/>
    </location>
</feature>
<accession>A0A6P3YCB3</accession>
<evidence type="ECO:0000259" key="17">
    <source>
        <dbReference type="Pfam" id="PF01490"/>
    </source>
</evidence>
<proteinExistence type="inferred from homology"/>
<feature type="compositionally biased region" description="Polar residues" evidence="15">
    <location>
        <begin position="19"/>
        <end position="32"/>
    </location>
</feature>
<dbReference type="KEGG" id="dqu:106751911"/>
<feature type="domain" description="Amino acid transporter transmembrane" evidence="17">
    <location>
        <begin position="153"/>
        <end position="263"/>
    </location>
</feature>
<evidence type="ECO:0000256" key="6">
    <source>
        <dbReference type="ARBA" id="ARBA00022753"/>
    </source>
</evidence>
<evidence type="ECO:0000256" key="12">
    <source>
        <dbReference type="ARBA" id="ARBA00023180"/>
    </source>
</evidence>
<dbReference type="GO" id="GO:0046872">
    <property type="term" value="F:metal ion binding"/>
    <property type="evidence" value="ECO:0007669"/>
    <property type="project" value="UniProtKB-KW"/>
</dbReference>
<dbReference type="PANTHER" id="PTHR22950">
    <property type="entry name" value="AMINO ACID TRANSPORTER"/>
    <property type="match status" value="1"/>
</dbReference>
<evidence type="ECO:0000256" key="8">
    <source>
        <dbReference type="ARBA" id="ARBA00022989"/>
    </source>
</evidence>
<evidence type="ECO:0000313" key="18">
    <source>
        <dbReference type="Proteomes" id="UP000515204"/>
    </source>
</evidence>
<reference evidence="19 20" key="1">
    <citation type="submission" date="2025-04" db="UniProtKB">
        <authorList>
            <consortium name="RefSeq"/>
        </authorList>
    </citation>
    <scope>IDENTIFICATION</scope>
</reference>
<evidence type="ECO:0000256" key="13">
    <source>
        <dbReference type="ARBA" id="ARBA00023228"/>
    </source>
</evidence>
<feature type="transmembrane region" description="Helical" evidence="16">
    <location>
        <begin position="496"/>
        <end position="518"/>
    </location>
</feature>
<dbReference type="InterPro" id="IPR013057">
    <property type="entry name" value="AA_transpt_TM"/>
</dbReference>
<evidence type="ECO:0000256" key="11">
    <source>
        <dbReference type="ARBA" id="ARBA00023157"/>
    </source>
</evidence>
<evidence type="ECO:0000256" key="4">
    <source>
        <dbReference type="ARBA" id="ARBA00022692"/>
    </source>
</evidence>
<keyword evidence="7" id="KW-0029">Amino-acid transport</keyword>
<dbReference type="Pfam" id="PF01490">
    <property type="entry name" value="Aa_trans"/>
    <property type="match status" value="2"/>
</dbReference>
<evidence type="ECO:0000256" key="9">
    <source>
        <dbReference type="ARBA" id="ARBA00023053"/>
    </source>
</evidence>
<feature type="transmembrane region" description="Helical" evidence="16">
    <location>
        <begin position="455"/>
        <end position="475"/>
    </location>
</feature>
<keyword evidence="13" id="KW-0458">Lysosome</keyword>
<name>A0A6P3YCB3_DINQU</name>
<feature type="transmembrane region" description="Helical" evidence="16">
    <location>
        <begin position="524"/>
        <end position="545"/>
    </location>
</feature>
<dbReference type="GO" id="GO:0031902">
    <property type="term" value="C:late endosome membrane"/>
    <property type="evidence" value="ECO:0007669"/>
    <property type="project" value="UniProtKB-SubCell"/>
</dbReference>
<evidence type="ECO:0000313" key="20">
    <source>
        <dbReference type="RefSeq" id="XP_014488660.1"/>
    </source>
</evidence>
<feature type="region of interest" description="Disordered" evidence="15">
    <location>
        <begin position="1"/>
        <end position="33"/>
    </location>
</feature>
<evidence type="ECO:0000313" key="19">
    <source>
        <dbReference type="RefSeq" id="XP_014488659.1"/>
    </source>
</evidence>
<evidence type="ECO:0000256" key="1">
    <source>
        <dbReference type="ARBA" id="ARBA00004107"/>
    </source>
</evidence>
<evidence type="ECO:0000256" key="14">
    <source>
        <dbReference type="ARBA" id="ARBA00038442"/>
    </source>
</evidence>
<dbReference type="OrthoDB" id="294730at2759"/>
<feature type="transmembrane region" description="Helical" evidence="16">
    <location>
        <begin position="311"/>
        <end position="329"/>
    </location>
</feature>
<evidence type="ECO:0000256" key="3">
    <source>
        <dbReference type="ARBA" id="ARBA00022448"/>
    </source>
</evidence>
<evidence type="ECO:0000256" key="10">
    <source>
        <dbReference type="ARBA" id="ARBA00023136"/>
    </source>
</evidence>
<dbReference type="RefSeq" id="XP_014488660.1">
    <property type="nucleotide sequence ID" value="XM_014633174.1"/>
</dbReference>
<keyword evidence="11" id="KW-1015">Disulfide bond</keyword>
<evidence type="ECO:0000256" key="16">
    <source>
        <dbReference type="SAM" id="Phobius"/>
    </source>
</evidence>
<dbReference type="PANTHER" id="PTHR22950:SF244">
    <property type="entry name" value="NEUTRAL AMINO ACID TRANSPORTER 9"/>
    <property type="match status" value="1"/>
</dbReference>
<feature type="transmembrane region" description="Helical" evidence="16">
    <location>
        <begin position="178"/>
        <end position="197"/>
    </location>
</feature>
<feature type="transmembrane region" description="Helical" evidence="16">
    <location>
        <begin position="341"/>
        <end position="359"/>
    </location>
</feature>
<dbReference type="RefSeq" id="XP_014488659.1">
    <property type="nucleotide sequence ID" value="XM_014633173.1"/>
</dbReference>
<feature type="transmembrane region" description="Helical" evidence="16">
    <location>
        <begin position="412"/>
        <end position="435"/>
    </location>
</feature>
<keyword evidence="9" id="KW-0915">Sodium</keyword>
<keyword evidence="8 16" id="KW-1133">Transmembrane helix</keyword>
<organism evidence="18 20">
    <name type="scientific">Dinoponera quadriceps</name>
    <name type="common">South American ant</name>
    <dbReference type="NCBI Taxonomy" id="609295"/>
    <lineage>
        <taxon>Eukaryota</taxon>
        <taxon>Metazoa</taxon>
        <taxon>Ecdysozoa</taxon>
        <taxon>Arthropoda</taxon>
        <taxon>Hexapoda</taxon>
        <taxon>Insecta</taxon>
        <taxon>Pterygota</taxon>
        <taxon>Neoptera</taxon>
        <taxon>Endopterygota</taxon>
        <taxon>Hymenoptera</taxon>
        <taxon>Apocrita</taxon>
        <taxon>Aculeata</taxon>
        <taxon>Formicoidea</taxon>
        <taxon>Formicidae</taxon>
        <taxon>Ponerinae</taxon>
        <taxon>Ponerini</taxon>
        <taxon>Dinoponera</taxon>
    </lineage>
</organism>
<dbReference type="GO" id="GO:0015179">
    <property type="term" value="F:L-amino acid transmembrane transporter activity"/>
    <property type="evidence" value="ECO:0007669"/>
    <property type="project" value="TreeGrafter"/>
</dbReference>
<evidence type="ECO:0000256" key="7">
    <source>
        <dbReference type="ARBA" id="ARBA00022970"/>
    </source>
</evidence>
<gene>
    <name evidence="19 20" type="primary">LOC106751911</name>
</gene>
<evidence type="ECO:0000256" key="15">
    <source>
        <dbReference type="SAM" id="MobiDB-lite"/>
    </source>
</evidence>
<comment type="similarity">
    <text evidence="14">Belongs to the amino acid/polyamine transporter 2 family. SLC38A9 subfamily.</text>
</comment>